<dbReference type="Gene3D" id="3.60.40.10">
    <property type="entry name" value="PPM-type phosphatase domain"/>
    <property type="match status" value="1"/>
</dbReference>
<keyword evidence="3" id="KW-1185">Reference proteome</keyword>
<reference evidence="2 3" key="1">
    <citation type="journal article" date="2021" name="Int. J. Syst. Evol. Microbiol.">
        <title>Reticulibacter mediterranei gen. nov., sp. nov., within the new family Reticulibacteraceae fam. nov., and Ktedonospora formicarum gen. nov., sp. nov., Ktedonobacter robiniae sp. nov., Dictyobacter formicarum sp. nov. and Dictyobacter arantiisoli sp. nov., belonging to the class Ktedonobacteria.</title>
        <authorList>
            <person name="Yabe S."/>
            <person name="Zheng Y."/>
            <person name="Wang C.M."/>
            <person name="Sakai Y."/>
            <person name="Abe K."/>
            <person name="Yokota A."/>
            <person name="Donadio S."/>
            <person name="Cavaletti L."/>
            <person name="Monciardini P."/>
        </authorList>
    </citation>
    <scope>NUCLEOTIDE SEQUENCE [LARGE SCALE GENOMIC DNA]</scope>
    <source>
        <strain evidence="2 3">SOSP1-9</strain>
    </source>
</reference>
<accession>A0ABQ3VHR5</accession>
<name>A0ABQ3VHR5_9CHLR</name>
<protein>
    <recommendedName>
        <fullName evidence="1">PPM-type phosphatase domain-containing protein</fullName>
    </recommendedName>
</protein>
<evidence type="ECO:0000259" key="1">
    <source>
        <dbReference type="Pfam" id="PF13672"/>
    </source>
</evidence>
<dbReference type="InterPro" id="IPR036457">
    <property type="entry name" value="PPM-type-like_dom_sf"/>
</dbReference>
<evidence type="ECO:0000313" key="3">
    <source>
        <dbReference type="Proteomes" id="UP000635565"/>
    </source>
</evidence>
<organism evidence="2 3">
    <name type="scientific">Dictyobacter formicarum</name>
    <dbReference type="NCBI Taxonomy" id="2778368"/>
    <lineage>
        <taxon>Bacteria</taxon>
        <taxon>Bacillati</taxon>
        <taxon>Chloroflexota</taxon>
        <taxon>Ktedonobacteria</taxon>
        <taxon>Ktedonobacterales</taxon>
        <taxon>Dictyobacteraceae</taxon>
        <taxon>Dictyobacter</taxon>
    </lineage>
</organism>
<proteinExistence type="predicted"/>
<dbReference type="Pfam" id="PF13672">
    <property type="entry name" value="PP2C_2"/>
    <property type="match status" value="1"/>
</dbReference>
<dbReference type="Proteomes" id="UP000635565">
    <property type="component" value="Unassembled WGS sequence"/>
</dbReference>
<evidence type="ECO:0000313" key="2">
    <source>
        <dbReference type="EMBL" id="GHO85221.1"/>
    </source>
</evidence>
<dbReference type="SUPFAM" id="SSF81606">
    <property type="entry name" value="PP2C-like"/>
    <property type="match status" value="1"/>
</dbReference>
<dbReference type="InterPro" id="IPR001932">
    <property type="entry name" value="PPM-type_phosphatase-like_dom"/>
</dbReference>
<feature type="domain" description="PPM-type phosphatase" evidence="1">
    <location>
        <begin position="21"/>
        <end position="269"/>
    </location>
</feature>
<gene>
    <name evidence="2" type="ORF">KSZ_32270</name>
</gene>
<comment type="caution">
    <text evidence="2">The sequence shown here is derived from an EMBL/GenBank/DDBJ whole genome shotgun (WGS) entry which is preliminary data.</text>
</comment>
<dbReference type="EMBL" id="BNJJ01000008">
    <property type="protein sequence ID" value="GHO85221.1"/>
    <property type="molecule type" value="Genomic_DNA"/>
</dbReference>
<dbReference type="RefSeq" id="WP_201362882.1">
    <property type="nucleotide sequence ID" value="NZ_BNJJ01000008.1"/>
</dbReference>
<sequence length="290" mass="31349">MVNSNLTASSGWRILGASVSGTRHQRQGRYCEDQHAFKLQPDGTLLLATADGAGSATCAAEGATCAVQAAVQAASVALNQQGIPTNEQQWHTLLQNVLKAVRVAVEVQARVMAGCTISAAAQSSLQETEEALAEDTANASSAWLYQFATTLQLAIITAQWLAVTQVGDGAIVVQYPDYSLQAVTWPDHGEYINQTSFITEPTYLKRAQYKIIPNTGVRGIALFTDGLELLVLDLVHKVPYAPFFTPLFTFASQRDVDEKELKADLTAFLASEQICARTDDDKTLLLGVWL</sequence>